<dbReference type="EMBL" id="BARU01013647">
    <property type="protein sequence ID" value="GAH39245.1"/>
    <property type="molecule type" value="Genomic_DNA"/>
</dbReference>
<evidence type="ECO:0000313" key="2">
    <source>
        <dbReference type="EMBL" id="GAH39245.1"/>
    </source>
</evidence>
<feature type="domain" description="Glycoside hydrolase family 65 C-terminal" evidence="1">
    <location>
        <begin position="1"/>
        <end position="48"/>
    </location>
</feature>
<dbReference type="Pfam" id="PF03633">
    <property type="entry name" value="Glyco_hydro_65C"/>
    <property type="match status" value="1"/>
</dbReference>
<proteinExistence type="predicted"/>
<comment type="caution">
    <text evidence="2">The sequence shown here is derived from an EMBL/GenBank/DDBJ whole genome shotgun (WGS) entry which is preliminary data.</text>
</comment>
<protein>
    <recommendedName>
        <fullName evidence="1">Glycoside hydrolase family 65 C-terminal domain-containing protein</fullName>
    </recommendedName>
</protein>
<accession>X1G362</accession>
<sequence length="59" mass="7010">ERWKKLEFNFAFRKNYYIFEISIDRISIELDAAKNQPVEIEIVGKKYGLTPGERFEVGI</sequence>
<organism evidence="2">
    <name type="scientific">marine sediment metagenome</name>
    <dbReference type="NCBI Taxonomy" id="412755"/>
    <lineage>
        <taxon>unclassified sequences</taxon>
        <taxon>metagenomes</taxon>
        <taxon>ecological metagenomes</taxon>
    </lineage>
</organism>
<evidence type="ECO:0000259" key="1">
    <source>
        <dbReference type="Pfam" id="PF03633"/>
    </source>
</evidence>
<dbReference type="InterPro" id="IPR005194">
    <property type="entry name" value="Glyco_hydro_65_C"/>
</dbReference>
<name>X1G362_9ZZZZ</name>
<dbReference type="AlphaFoldDB" id="X1G362"/>
<feature type="non-terminal residue" evidence="2">
    <location>
        <position position="1"/>
    </location>
</feature>
<reference evidence="2" key="1">
    <citation type="journal article" date="2014" name="Front. Microbiol.">
        <title>High frequency of phylogenetically diverse reductive dehalogenase-homologous genes in deep subseafloor sedimentary metagenomes.</title>
        <authorList>
            <person name="Kawai M."/>
            <person name="Futagami T."/>
            <person name="Toyoda A."/>
            <person name="Takaki Y."/>
            <person name="Nishi S."/>
            <person name="Hori S."/>
            <person name="Arai W."/>
            <person name="Tsubouchi T."/>
            <person name="Morono Y."/>
            <person name="Uchiyama I."/>
            <person name="Ito T."/>
            <person name="Fujiyama A."/>
            <person name="Inagaki F."/>
            <person name="Takami H."/>
        </authorList>
    </citation>
    <scope>NUCLEOTIDE SEQUENCE</scope>
    <source>
        <strain evidence="2">Expedition CK06-06</strain>
    </source>
</reference>
<gene>
    <name evidence="2" type="ORF">S03H2_24525</name>
</gene>
<dbReference type="Gene3D" id="2.60.420.10">
    <property type="entry name" value="Maltose phosphorylase, domain 3"/>
    <property type="match status" value="1"/>
</dbReference>